<dbReference type="EMBL" id="CP017675">
    <property type="protein sequence ID" value="APB34220.1"/>
    <property type="molecule type" value="Genomic_DNA"/>
</dbReference>
<dbReference type="CDD" id="cd00038">
    <property type="entry name" value="CAP_ED"/>
    <property type="match status" value="1"/>
</dbReference>
<dbReference type="RefSeq" id="WP_071454697.1">
    <property type="nucleotide sequence ID" value="NZ_CP017675.1"/>
</dbReference>
<evidence type="ECO:0000256" key="2">
    <source>
        <dbReference type="ARBA" id="ARBA00023125"/>
    </source>
</evidence>
<evidence type="ECO:0000313" key="6">
    <source>
        <dbReference type="EMBL" id="APB34220.1"/>
    </source>
</evidence>
<dbReference type="STRING" id="1188229.GlitD10_1894"/>
<dbReference type="Gene3D" id="2.60.120.10">
    <property type="entry name" value="Jelly Rolls"/>
    <property type="match status" value="1"/>
</dbReference>
<reference evidence="6 7" key="1">
    <citation type="submission" date="2016-10" db="EMBL/GenBank/DDBJ databases">
        <title>Description of Gloeomargarita lithophora gen. nov., sp. nov., a thylakoid-bearing basal-branching cyanobacterium with intracellular carbonates, and proposal for Gloeomargaritales ord. nov.</title>
        <authorList>
            <person name="Moreira D."/>
            <person name="Tavera R."/>
            <person name="Benzerara K."/>
            <person name="Skouri-Panet F."/>
            <person name="Couradeau E."/>
            <person name="Gerard E."/>
            <person name="Loussert C."/>
            <person name="Novelo E."/>
            <person name="Zivanovic Y."/>
            <person name="Lopez-Garcia P."/>
        </authorList>
    </citation>
    <scope>NUCLEOTIDE SEQUENCE [LARGE SCALE GENOMIC DNA]</scope>
    <source>
        <strain evidence="6 7">D10</strain>
    </source>
</reference>
<keyword evidence="3" id="KW-0804">Transcription</keyword>
<dbReference type="InterPro" id="IPR014710">
    <property type="entry name" value="RmlC-like_jellyroll"/>
</dbReference>
<evidence type="ECO:0000256" key="3">
    <source>
        <dbReference type="ARBA" id="ARBA00023163"/>
    </source>
</evidence>
<dbReference type="Gene3D" id="1.10.10.10">
    <property type="entry name" value="Winged helix-like DNA-binding domain superfamily/Winged helix DNA-binding domain"/>
    <property type="match status" value="1"/>
</dbReference>
<dbReference type="Pfam" id="PF00027">
    <property type="entry name" value="cNMP_binding"/>
    <property type="match status" value="1"/>
</dbReference>
<dbReference type="InterPro" id="IPR000595">
    <property type="entry name" value="cNMP-bd_dom"/>
</dbReference>
<dbReference type="InterPro" id="IPR036390">
    <property type="entry name" value="WH_DNA-bd_sf"/>
</dbReference>
<dbReference type="PROSITE" id="PS51063">
    <property type="entry name" value="HTH_CRP_2"/>
    <property type="match status" value="1"/>
</dbReference>
<dbReference type="PRINTS" id="PR00034">
    <property type="entry name" value="HTHCRP"/>
</dbReference>
<keyword evidence="7" id="KW-1185">Reference proteome</keyword>
<dbReference type="PROSITE" id="PS50042">
    <property type="entry name" value="CNMP_BINDING_3"/>
    <property type="match status" value="1"/>
</dbReference>
<feature type="domain" description="HTH crp-type" evidence="5">
    <location>
        <begin position="148"/>
        <end position="221"/>
    </location>
</feature>
<dbReference type="KEGG" id="glt:GlitD10_1894"/>
<feature type="domain" description="Cyclic nucleotide-binding" evidence="4">
    <location>
        <begin position="15"/>
        <end position="135"/>
    </location>
</feature>
<name>A0A1J0AE57_9CYAN</name>
<protein>
    <submittedName>
        <fullName evidence="6">Crp/FNR family transcriptional regulator</fullName>
    </submittedName>
</protein>
<dbReference type="InterPro" id="IPR018490">
    <property type="entry name" value="cNMP-bd_dom_sf"/>
</dbReference>
<dbReference type="GO" id="GO:0003700">
    <property type="term" value="F:DNA-binding transcription factor activity"/>
    <property type="evidence" value="ECO:0007669"/>
    <property type="project" value="TreeGrafter"/>
</dbReference>
<dbReference type="InterPro" id="IPR050397">
    <property type="entry name" value="Env_Response_Regulators"/>
</dbReference>
<sequence>MPSPAFAEFLGSTLLFHGLPPAIQNRASQRLVMRQHPAGATLLLEQDWGDCVYLLIQGWVKIVTHTRDGRDITLNILGPGNLFGEMASLESSPRSSDVITLTGVTVGGIPAEDFRNLINTEPQVGFRLAQLLVKRIQQLNRRLQVRESESGSRLADVLLFLAEGQGQVQKGGVLIPNLPHRELGNLCGLTRETVTRVLKKLEQEGLLVRPDPEHFYLPDRDGLEALVDG</sequence>
<dbReference type="GO" id="GO:0003677">
    <property type="term" value="F:DNA binding"/>
    <property type="evidence" value="ECO:0007669"/>
    <property type="project" value="UniProtKB-KW"/>
</dbReference>
<dbReference type="SMART" id="SM00100">
    <property type="entry name" value="cNMP"/>
    <property type="match status" value="1"/>
</dbReference>
<dbReference type="OrthoDB" id="453310at2"/>
<dbReference type="CDD" id="cd00092">
    <property type="entry name" value="HTH_CRP"/>
    <property type="match status" value="1"/>
</dbReference>
<gene>
    <name evidence="6" type="ORF">GlitD10_1894</name>
</gene>
<evidence type="ECO:0000313" key="7">
    <source>
        <dbReference type="Proteomes" id="UP000180235"/>
    </source>
</evidence>
<evidence type="ECO:0000256" key="1">
    <source>
        <dbReference type="ARBA" id="ARBA00023015"/>
    </source>
</evidence>
<dbReference type="SUPFAM" id="SSF51206">
    <property type="entry name" value="cAMP-binding domain-like"/>
    <property type="match status" value="1"/>
</dbReference>
<organism evidence="6 7">
    <name type="scientific">Gloeomargarita lithophora Alchichica-D10</name>
    <dbReference type="NCBI Taxonomy" id="1188229"/>
    <lineage>
        <taxon>Bacteria</taxon>
        <taxon>Bacillati</taxon>
        <taxon>Cyanobacteriota</taxon>
        <taxon>Cyanophyceae</taxon>
        <taxon>Gloeomargaritales</taxon>
        <taxon>Gloeomargaritaceae</taxon>
        <taxon>Gloeomargarita</taxon>
    </lineage>
</organism>
<dbReference type="PANTHER" id="PTHR24567:SF74">
    <property type="entry name" value="HTH-TYPE TRANSCRIPTIONAL REGULATOR ARCR"/>
    <property type="match status" value="1"/>
</dbReference>
<dbReference type="AlphaFoldDB" id="A0A1J0AE57"/>
<dbReference type="InterPro" id="IPR036388">
    <property type="entry name" value="WH-like_DNA-bd_sf"/>
</dbReference>
<keyword evidence="1" id="KW-0805">Transcription regulation</keyword>
<evidence type="ECO:0000259" key="5">
    <source>
        <dbReference type="PROSITE" id="PS51063"/>
    </source>
</evidence>
<evidence type="ECO:0000259" key="4">
    <source>
        <dbReference type="PROSITE" id="PS50042"/>
    </source>
</evidence>
<dbReference type="SMART" id="SM00419">
    <property type="entry name" value="HTH_CRP"/>
    <property type="match status" value="1"/>
</dbReference>
<proteinExistence type="predicted"/>
<dbReference type="PANTHER" id="PTHR24567">
    <property type="entry name" value="CRP FAMILY TRANSCRIPTIONAL REGULATORY PROTEIN"/>
    <property type="match status" value="1"/>
</dbReference>
<dbReference type="InterPro" id="IPR012318">
    <property type="entry name" value="HTH_CRP"/>
</dbReference>
<accession>A0A1J0AE57</accession>
<dbReference type="GO" id="GO:0005829">
    <property type="term" value="C:cytosol"/>
    <property type="evidence" value="ECO:0007669"/>
    <property type="project" value="TreeGrafter"/>
</dbReference>
<dbReference type="SUPFAM" id="SSF46785">
    <property type="entry name" value="Winged helix' DNA-binding domain"/>
    <property type="match status" value="1"/>
</dbReference>
<keyword evidence="2" id="KW-0238">DNA-binding</keyword>
<dbReference type="Pfam" id="PF13545">
    <property type="entry name" value="HTH_Crp_2"/>
    <property type="match status" value="1"/>
</dbReference>
<dbReference type="Proteomes" id="UP000180235">
    <property type="component" value="Chromosome"/>
</dbReference>